<organism evidence="1">
    <name type="scientific">Brassica cretica</name>
    <name type="common">Mustard</name>
    <dbReference type="NCBI Taxonomy" id="69181"/>
    <lineage>
        <taxon>Eukaryota</taxon>
        <taxon>Viridiplantae</taxon>
        <taxon>Streptophyta</taxon>
        <taxon>Embryophyta</taxon>
        <taxon>Tracheophyta</taxon>
        <taxon>Spermatophyta</taxon>
        <taxon>Magnoliopsida</taxon>
        <taxon>eudicotyledons</taxon>
        <taxon>Gunneridae</taxon>
        <taxon>Pentapetalae</taxon>
        <taxon>rosids</taxon>
        <taxon>malvids</taxon>
        <taxon>Brassicales</taxon>
        <taxon>Brassicaceae</taxon>
        <taxon>Brassiceae</taxon>
        <taxon>Brassica</taxon>
    </lineage>
</organism>
<reference evidence="1" key="1">
    <citation type="submission" date="2019-12" db="EMBL/GenBank/DDBJ databases">
        <title>Genome sequencing and annotation of Brassica cretica.</title>
        <authorList>
            <person name="Studholme D.J."/>
            <person name="Sarris P.F."/>
        </authorList>
    </citation>
    <scope>NUCLEOTIDE SEQUENCE</scope>
    <source>
        <strain evidence="1">PFS-102/07</strain>
        <tissue evidence="1">Leaf</tissue>
    </source>
</reference>
<dbReference type="EMBL" id="QGKY02001015">
    <property type="protein sequence ID" value="KAF2574034.1"/>
    <property type="molecule type" value="Genomic_DNA"/>
</dbReference>
<evidence type="ECO:0000313" key="1">
    <source>
        <dbReference type="EMBL" id="KAF2574034.1"/>
    </source>
</evidence>
<comment type="caution">
    <text evidence="1">The sequence shown here is derived from an EMBL/GenBank/DDBJ whole genome shotgun (WGS) entry which is preliminary data.</text>
</comment>
<sequence>MVARVGHGASPSGNLKGGVLPRVWRNSIPEYFSPKHFIVFDGIRCAGSDAPRISSRNKSRRFGLYN</sequence>
<protein>
    <submittedName>
        <fullName evidence="1">Uncharacterized protein</fullName>
    </submittedName>
</protein>
<name>A0A8S9IWF3_BRACR</name>
<accession>A0A8S9IWF3</accession>
<gene>
    <name evidence="1" type="ORF">F2Q70_00003258</name>
</gene>
<dbReference type="AlphaFoldDB" id="A0A8S9IWF3"/>
<proteinExistence type="predicted"/>